<dbReference type="InterPro" id="IPR029058">
    <property type="entry name" value="AB_hydrolase_fold"/>
</dbReference>
<dbReference type="Gene3D" id="3.40.50.1820">
    <property type="entry name" value="alpha/beta hydrolase"/>
    <property type="match status" value="1"/>
</dbReference>
<proteinExistence type="predicted"/>
<dbReference type="Ensembl" id="ENSAPLT00000030339.1">
    <property type="protein sequence ID" value="ENSAPLP00000030569.1"/>
    <property type="gene ID" value="ENSAPLG00000017900.1"/>
</dbReference>
<sequence length="202" mass="21440">VVGGWYEAVGLGDTEKGTPRLLPHSLLPDRAWGQRVGLPAQARGAKATPLPQARSLAGDRHGSIFSRDRLSAEDPAGAAAKGEGSGERLRRRLNPATTKPGCPRSGRGKGLILEKLGVCTKIAFTRYMRSGRKLGPDPQLSLVDARFGRVPVRLYRPRAPSAGLRPGAIFFHGGGWLYCSIGRAPRGVGGPQRSPELPPPAS</sequence>
<reference evidence="2" key="3">
    <citation type="submission" date="2025-09" db="UniProtKB">
        <authorList>
            <consortium name="Ensembl"/>
        </authorList>
    </citation>
    <scope>IDENTIFICATION</scope>
</reference>
<dbReference type="SUPFAM" id="SSF53474">
    <property type="entry name" value="alpha/beta-Hydrolases"/>
    <property type="match status" value="1"/>
</dbReference>
<evidence type="ECO:0000313" key="2">
    <source>
        <dbReference type="Ensembl" id="ENSAPLP00000030569.1"/>
    </source>
</evidence>
<protein>
    <recommendedName>
        <fullName evidence="4">Alpha/beta hydrolase fold-3 domain-containing protein</fullName>
    </recommendedName>
</protein>
<accession>A0A493TXQ9</accession>
<dbReference type="STRING" id="8840.ENSAPLP00000030569"/>
<dbReference type="AlphaFoldDB" id="A0A493TXQ9"/>
<reference evidence="2 3" key="1">
    <citation type="submission" date="2017-10" db="EMBL/GenBank/DDBJ databases">
        <title>A new Pekin duck reference genome.</title>
        <authorList>
            <person name="Hou Z.-C."/>
            <person name="Zhou Z.-K."/>
            <person name="Zhu F."/>
            <person name="Hou S.-S."/>
        </authorList>
    </citation>
    <scope>NUCLEOTIDE SEQUENCE [LARGE SCALE GENOMIC DNA]</scope>
</reference>
<evidence type="ECO:0000256" key="1">
    <source>
        <dbReference type="SAM" id="MobiDB-lite"/>
    </source>
</evidence>
<reference evidence="2" key="2">
    <citation type="submission" date="2025-08" db="UniProtKB">
        <authorList>
            <consortium name="Ensembl"/>
        </authorList>
    </citation>
    <scope>IDENTIFICATION</scope>
</reference>
<dbReference type="Proteomes" id="UP000016666">
    <property type="component" value="Chromosome 22"/>
</dbReference>
<feature type="region of interest" description="Disordered" evidence="1">
    <location>
        <begin position="65"/>
        <end position="106"/>
    </location>
</feature>
<organism evidence="2 3">
    <name type="scientific">Anas platyrhynchos platyrhynchos</name>
    <name type="common">Northern mallard</name>
    <dbReference type="NCBI Taxonomy" id="8840"/>
    <lineage>
        <taxon>Eukaryota</taxon>
        <taxon>Metazoa</taxon>
        <taxon>Chordata</taxon>
        <taxon>Craniata</taxon>
        <taxon>Vertebrata</taxon>
        <taxon>Euteleostomi</taxon>
        <taxon>Archelosauria</taxon>
        <taxon>Archosauria</taxon>
        <taxon>Dinosauria</taxon>
        <taxon>Saurischia</taxon>
        <taxon>Theropoda</taxon>
        <taxon>Coelurosauria</taxon>
        <taxon>Aves</taxon>
        <taxon>Neognathae</taxon>
        <taxon>Galloanserae</taxon>
        <taxon>Anseriformes</taxon>
        <taxon>Anatidae</taxon>
        <taxon>Anatinae</taxon>
        <taxon>Anas</taxon>
    </lineage>
</organism>
<evidence type="ECO:0008006" key="4">
    <source>
        <dbReference type="Google" id="ProtNLM"/>
    </source>
</evidence>
<evidence type="ECO:0000313" key="3">
    <source>
        <dbReference type="Proteomes" id="UP000016666"/>
    </source>
</evidence>
<name>A0A493TXQ9_ANAPP</name>
<keyword evidence="3" id="KW-1185">Reference proteome</keyword>